<gene>
    <name evidence="2" type="ordered locus">Clole_2807</name>
</gene>
<organism evidence="2 3">
    <name type="scientific">Cellulosilyticum lentocellum (strain ATCC 49066 / DSM 5427 / NCIMB 11756 / RHM5)</name>
    <name type="common">Clostridium lentocellum</name>
    <dbReference type="NCBI Taxonomy" id="642492"/>
    <lineage>
        <taxon>Bacteria</taxon>
        <taxon>Bacillati</taxon>
        <taxon>Bacillota</taxon>
        <taxon>Clostridia</taxon>
        <taxon>Lachnospirales</taxon>
        <taxon>Cellulosilyticaceae</taxon>
        <taxon>Cellulosilyticum</taxon>
    </lineage>
</organism>
<keyword evidence="2" id="KW-0808">Transferase</keyword>
<dbReference type="AlphaFoldDB" id="F2JKW5"/>
<dbReference type="RefSeq" id="WP_013657787.1">
    <property type="nucleotide sequence ID" value="NC_015275.1"/>
</dbReference>
<protein>
    <submittedName>
        <fullName evidence="2">GCN5-related N-acetyltransferase</fullName>
    </submittedName>
</protein>
<dbReference type="Gene3D" id="3.40.630.30">
    <property type="match status" value="1"/>
</dbReference>
<feature type="domain" description="N-acetyltransferase" evidence="1">
    <location>
        <begin position="32"/>
        <end position="181"/>
    </location>
</feature>
<dbReference type="eggNOG" id="COG0456">
    <property type="taxonomic scope" value="Bacteria"/>
</dbReference>
<dbReference type="PANTHER" id="PTHR43328:SF1">
    <property type="entry name" value="N-ACETYLTRANSFERASE DOMAIN-CONTAINING PROTEIN"/>
    <property type="match status" value="1"/>
</dbReference>
<reference evidence="2 3" key="1">
    <citation type="journal article" date="2011" name="J. Bacteriol.">
        <title>Complete genome sequence of the cellulose-degrading bacterium Cellulosilyticum lentocellum.</title>
        <authorList>
            <consortium name="US DOE Joint Genome Institute"/>
            <person name="Miller D.A."/>
            <person name="Suen G."/>
            <person name="Bruce D."/>
            <person name="Copeland A."/>
            <person name="Cheng J.F."/>
            <person name="Detter C."/>
            <person name="Goodwin L.A."/>
            <person name="Han C.S."/>
            <person name="Hauser L.J."/>
            <person name="Land M.L."/>
            <person name="Lapidus A."/>
            <person name="Lucas S."/>
            <person name="Meincke L."/>
            <person name="Pitluck S."/>
            <person name="Tapia R."/>
            <person name="Teshima H."/>
            <person name="Woyke T."/>
            <person name="Fox B.G."/>
            <person name="Angert E.R."/>
            <person name="Currie C.R."/>
        </authorList>
    </citation>
    <scope>NUCLEOTIDE SEQUENCE [LARGE SCALE GENOMIC DNA]</scope>
    <source>
        <strain evidence="3">ATCC 49066 / DSM 5427 / NCIMB 11756 / RHM5</strain>
    </source>
</reference>
<evidence type="ECO:0000313" key="3">
    <source>
        <dbReference type="Proteomes" id="UP000008467"/>
    </source>
</evidence>
<dbReference type="EMBL" id="CP002582">
    <property type="protein sequence ID" value="ADZ84506.1"/>
    <property type="molecule type" value="Genomic_DNA"/>
</dbReference>
<dbReference type="KEGG" id="cle:Clole_2807"/>
<dbReference type="Pfam" id="PF00583">
    <property type="entry name" value="Acetyltransf_1"/>
    <property type="match status" value="1"/>
</dbReference>
<dbReference type="PANTHER" id="PTHR43328">
    <property type="entry name" value="ACETYLTRANSFERASE-RELATED"/>
    <property type="match status" value="1"/>
</dbReference>
<keyword evidence="3" id="KW-1185">Reference proteome</keyword>
<evidence type="ECO:0000259" key="1">
    <source>
        <dbReference type="PROSITE" id="PS51186"/>
    </source>
</evidence>
<dbReference type="PROSITE" id="PS51186">
    <property type="entry name" value="GNAT"/>
    <property type="match status" value="1"/>
</dbReference>
<dbReference type="STRING" id="642492.Clole_2807"/>
<proteinExistence type="predicted"/>
<dbReference type="InterPro" id="IPR016181">
    <property type="entry name" value="Acyl_CoA_acyltransferase"/>
</dbReference>
<dbReference type="InterPro" id="IPR000182">
    <property type="entry name" value="GNAT_dom"/>
</dbReference>
<dbReference type="CDD" id="cd04301">
    <property type="entry name" value="NAT_SF"/>
    <property type="match status" value="1"/>
</dbReference>
<sequence length="181" mass="20594">MKYNKTIILKNGKECCLRNGIESDGQAVFENFNLTHMQTDYLLSYPDENSFDVTQESRFLKEKSESENEIEIIAMVDNVVVGTAGIEAVGTKYKVRHRAEFGISVAKEFWGIGIGRALMDACIECARDAGYMQLELNVVTENVRAISMYERAGFTEYGRNPRGFNSRKTGFQEVIYMRLEL</sequence>
<dbReference type="SUPFAM" id="SSF55729">
    <property type="entry name" value="Acyl-CoA N-acyltransferases (Nat)"/>
    <property type="match status" value="1"/>
</dbReference>
<dbReference type="GO" id="GO:0016747">
    <property type="term" value="F:acyltransferase activity, transferring groups other than amino-acyl groups"/>
    <property type="evidence" value="ECO:0007669"/>
    <property type="project" value="InterPro"/>
</dbReference>
<evidence type="ECO:0000313" key="2">
    <source>
        <dbReference type="EMBL" id="ADZ84506.1"/>
    </source>
</evidence>
<dbReference type="Proteomes" id="UP000008467">
    <property type="component" value="Chromosome"/>
</dbReference>
<accession>F2JKW5</accession>
<dbReference type="HOGENOM" id="CLU_013985_19_1_9"/>
<name>F2JKW5_CELLD</name>